<dbReference type="InterPro" id="IPR050553">
    <property type="entry name" value="Thioredoxin_ResA/DsbE_sf"/>
</dbReference>
<keyword evidence="1" id="KW-1015">Disulfide bond</keyword>
<evidence type="ECO:0000313" key="4">
    <source>
        <dbReference type="Proteomes" id="UP000682134"/>
    </source>
</evidence>
<dbReference type="EMBL" id="JAGIYQ010000003">
    <property type="protein sequence ID" value="MBP0724738.1"/>
    <property type="molecule type" value="Genomic_DNA"/>
</dbReference>
<dbReference type="RefSeq" id="WP_209403564.1">
    <property type="nucleotide sequence ID" value="NZ_JAGIYQ010000003.1"/>
</dbReference>
<keyword evidence="4" id="KW-1185">Reference proteome</keyword>
<evidence type="ECO:0000259" key="2">
    <source>
        <dbReference type="PROSITE" id="PS51352"/>
    </source>
</evidence>
<dbReference type="AlphaFoldDB" id="A0A940NTT7"/>
<name>A0A940NTT7_9BACI</name>
<proteinExistence type="predicted"/>
<dbReference type="PANTHER" id="PTHR42852:SF12">
    <property type="entry name" value="THIOL-DISULFIDE OXIDOREDUCTASE YKUV"/>
    <property type="match status" value="1"/>
</dbReference>
<dbReference type="CDD" id="cd02966">
    <property type="entry name" value="TlpA_like_family"/>
    <property type="match status" value="1"/>
</dbReference>
<dbReference type="PANTHER" id="PTHR42852">
    <property type="entry name" value="THIOL:DISULFIDE INTERCHANGE PROTEIN DSBE"/>
    <property type="match status" value="1"/>
</dbReference>
<evidence type="ECO:0000313" key="3">
    <source>
        <dbReference type="EMBL" id="MBP0724738.1"/>
    </source>
</evidence>
<accession>A0A940NTT7</accession>
<dbReference type="GO" id="GO:0016209">
    <property type="term" value="F:antioxidant activity"/>
    <property type="evidence" value="ECO:0007669"/>
    <property type="project" value="InterPro"/>
</dbReference>
<gene>
    <name evidence="3" type="ORF">J5Y03_05990</name>
</gene>
<dbReference type="GO" id="GO:0016491">
    <property type="term" value="F:oxidoreductase activity"/>
    <property type="evidence" value="ECO:0007669"/>
    <property type="project" value="InterPro"/>
</dbReference>
<dbReference type="InterPro" id="IPR036249">
    <property type="entry name" value="Thioredoxin-like_sf"/>
</dbReference>
<reference evidence="3" key="1">
    <citation type="submission" date="2021-04" db="EMBL/GenBank/DDBJ databases">
        <title>Genome seq and assembly of Bacillus sp.</title>
        <authorList>
            <person name="Chhetri G."/>
        </authorList>
    </citation>
    <scope>NUCLEOTIDE SEQUENCE</scope>
    <source>
        <strain evidence="3">RG28</strain>
    </source>
</reference>
<dbReference type="Proteomes" id="UP000682134">
    <property type="component" value="Unassembled WGS sequence"/>
</dbReference>
<dbReference type="SUPFAM" id="SSF52833">
    <property type="entry name" value="Thioredoxin-like"/>
    <property type="match status" value="1"/>
</dbReference>
<dbReference type="InterPro" id="IPR000866">
    <property type="entry name" value="AhpC/TSA"/>
</dbReference>
<evidence type="ECO:0000256" key="1">
    <source>
        <dbReference type="ARBA" id="ARBA00023157"/>
    </source>
</evidence>
<dbReference type="InterPro" id="IPR013766">
    <property type="entry name" value="Thioredoxin_domain"/>
</dbReference>
<dbReference type="PROSITE" id="PS51352">
    <property type="entry name" value="THIOREDOXIN_2"/>
    <property type="match status" value="1"/>
</dbReference>
<sequence>MRLRTPMPELNSATAVLNNPVTREELIGERPTLIHFWSVSCHLCKEAMPNINAFRDEYKDRLNVVSVHMPRSEDDLDIEKVKEVAEEHGITQTILVDNQHGITDAFENKYVPAYYVFDKNGLLRHFQAGDSGMAMLEKRVNRVLDEASKAE</sequence>
<organism evidence="3 4">
    <name type="scientific">Gottfriedia endophytica</name>
    <dbReference type="NCBI Taxonomy" id="2820819"/>
    <lineage>
        <taxon>Bacteria</taxon>
        <taxon>Bacillati</taxon>
        <taxon>Bacillota</taxon>
        <taxon>Bacilli</taxon>
        <taxon>Bacillales</taxon>
        <taxon>Bacillaceae</taxon>
        <taxon>Gottfriedia</taxon>
    </lineage>
</organism>
<feature type="domain" description="Thioredoxin" evidence="2">
    <location>
        <begin position="1"/>
        <end position="149"/>
    </location>
</feature>
<protein>
    <submittedName>
        <fullName evidence="3">TlpA family protein disulfide reductase</fullName>
    </submittedName>
</protein>
<comment type="caution">
    <text evidence="3">The sequence shown here is derived from an EMBL/GenBank/DDBJ whole genome shotgun (WGS) entry which is preliminary data.</text>
</comment>
<dbReference type="Pfam" id="PF00578">
    <property type="entry name" value="AhpC-TSA"/>
    <property type="match status" value="1"/>
</dbReference>
<dbReference type="Gene3D" id="3.40.30.10">
    <property type="entry name" value="Glutaredoxin"/>
    <property type="match status" value="1"/>
</dbReference>